<keyword evidence="5" id="KW-1185">Reference proteome</keyword>
<evidence type="ECO:0000256" key="1">
    <source>
        <dbReference type="ARBA" id="ARBA00023242"/>
    </source>
</evidence>
<name>A0ABR1UVS9_9PEZI</name>
<dbReference type="Proteomes" id="UP001433268">
    <property type="component" value="Unassembled WGS sequence"/>
</dbReference>
<comment type="caution">
    <text evidence="4">The sequence shown here is derived from an EMBL/GenBank/DDBJ whole genome shotgun (WGS) entry which is preliminary data.</text>
</comment>
<proteinExistence type="predicted"/>
<reference evidence="4 5" key="1">
    <citation type="submission" date="2023-01" db="EMBL/GenBank/DDBJ databases">
        <title>Analysis of 21 Apiospora genomes using comparative genomics revels a genus with tremendous synthesis potential of carbohydrate active enzymes and secondary metabolites.</title>
        <authorList>
            <person name="Sorensen T."/>
        </authorList>
    </citation>
    <scope>NUCLEOTIDE SEQUENCE [LARGE SCALE GENOMIC DNA]</scope>
    <source>
        <strain evidence="4 5">CBS 114990</strain>
    </source>
</reference>
<protein>
    <recommendedName>
        <fullName evidence="3">Zn(2)-C6 fungal-type domain-containing protein</fullName>
    </recommendedName>
</protein>
<dbReference type="InterPro" id="IPR001138">
    <property type="entry name" value="Zn2Cys6_DnaBD"/>
</dbReference>
<dbReference type="PROSITE" id="PS50048">
    <property type="entry name" value="ZN2_CY6_FUNGAL_2"/>
    <property type="match status" value="1"/>
</dbReference>
<dbReference type="EMBL" id="JAQQWN010000010">
    <property type="protein sequence ID" value="KAK8063041.1"/>
    <property type="molecule type" value="Genomic_DNA"/>
</dbReference>
<dbReference type="RefSeq" id="XP_066661640.1">
    <property type="nucleotide sequence ID" value="XM_066819452.1"/>
</dbReference>
<dbReference type="InterPro" id="IPR002110">
    <property type="entry name" value="Ankyrin_rpt"/>
</dbReference>
<evidence type="ECO:0000313" key="4">
    <source>
        <dbReference type="EMBL" id="KAK8063041.1"/>
    </source>
</evidence>
<feature type="domain" description="Zn(2)-C6 fungal-type" evidence="3">
    <location>
        <begin position="26"/>
        <end position="60"/>
    </location>
</feature>
<gene>
    <name evidence="4" type="ORF">PG997_015138</name>
</gene>
<dbReference type="SMART" id="SM00248">
    <property type="entry name" value="ANK"/>
    <property type="match status" value="2"/>
</dbReference>
<evidence type="ECO:0000256" key="2">
    <source>
        <dbReference type="SAM" id="MobiDB-lite"/>
    </source>
</evidence>
<evidence type="ECO:0000313" key="5">
    <source>
        <dbReference type="Proteomes" id="UP001433268"/>
    </source>
</evidence>
<feature type="compositionally biased region" description="Basic and acidic residues" evidence="2">
    <location>
        <begin position="1"/>
        <end position="15"/>
    </location>
</feature>
<keyword evidence="1" id="KW-0539">Nucleus</keyword>
<dbReference type="InterPro" id="IPR036770">
    <property type="entry name" value="Ankyrin_rpt-contain_sf"/>
</dbReference>
<dbReference type="SUPFAM" id="SSF48403">
    <property type="entry name" value="Ankyrin repeat"/>
    <property type="match status" value="1"/>
</dbReference>
<dbReference type="GeneID" id="92052512"/>
<feature type="region of interest" description="Disordered" evidence="2">
    <location>
        <begin position="1"/>
        <end position="20"/>
    </location>
</feature>
<sequence length="463" mass="52213">MQDTRASQDSHEAGPSRKCGPYLYFKCDQCRKDKQKCLPKEREPNTKCDRCCFKGFQCSSNSTAASAKHSRAAEGASQTPVVQSRRTNFLSAWQWYKRLHHILSGTNIGEMERTKAMMAKFCTKMTSELTQLYQNAWDTQDSAAQALLSRTWSVDQGCFGRIGGSTGEPSSTATSAILRILPQPHESRWKDNLTAADIGWSSGESADVLRYLLRRLDFHLTDYRLANNDERACVKHLTRKYFDYANQFRTTNTRLFNNDYLDLKGDIPELESFTEMRQHIKDSTSDECIKYLEYLLDLDSGYSTTVYSGGDTLLHTACMNAPDESRGKAVQHLLSQGRDIRINQQNLAGETALHYCCMSIASCLLHKYPLAPHLASLRLLLSHPDIDVDVRDFSDSEGGKVASFCCRRGLGIRLKNKTGSSHFFNASNQCTQAMIYQAGKTLIQRESLLSTRVVDHDIEIRPG</sequence>
<organism evidence="4 5">
    <name type="scientific">Apiospora hydei</name>
    <dbReference type="NCBI Taxonomy" id="1337664"/>
    <lineage>
        <taxon>Eukaryota</taxon>
        <taxon>Fungi</taxon>
        <taxon>Dikarya</taxon>
        <taxon>Ascomycota</taxon>
        <taxon>Pezizomycotina</taxon>
        <taxon>Sordariomycetes</taxon>
        <taxon>Xylariomycetidae</taxon>
        <taxon>Amphisphaeriales</taxon>
        <taxon>Apiosporaceae</taxon>
        <taxon>Apiospora</taxon>
    </lineage>
</organism>
<accession>A0ABR1UVS9</accession>
<dbReference type="Gene3D" id="1.25.40.20">
    <property type="entry name" value="Ankyrin repeat-containing domain"/>
    <property type="match status" value="1"/>
</dbReference>
<evidence type="ECO:0000259" key="3">
    <source>
        <dbReference type="PROSITE" id="PS50048"/>
    </source>
</evidence>